<dbReference type="EMBL" id="FQWB01000003">
    <property type="protein sequence ID" value="SHG29713.1"/>
    <property type="molecule type" value="Genomic_DNA"/>
</dbReference>
<dbReference type="AlphaFoldDB" id="A0A1M5IPK8"/>
<protein>
    <recommendedName>
        <fullName evidence="3">CDP-Glycerol:Poly(Glycerophosphate) glycerophosphotransferase</fullName>
    </recommendedName>
</protein>
<dbReference type="STRING" id="468056.SAMN05443549_103168"/>
<dbReference type="RefSeq" id="WP_073369815.1">
    <property type="nucleotide sequence ID" value="NZ_FQWB01000003.1"/>
</dbReference>
<sequence>MINDFLTPYLKIRKGSSINLVNETKFLQVVTFWFNYFDFANDFFLSQKKDLNLLNNDLIRKSIFHFLDVYDGKCGIILDENIKFHHKIAAFFLFGKKGYLPSGVSANLSDKIKFKLLFYKVNILKIKIDSKFKDDYFEECYSSFGIETVSVLRWIIPDVFFASGLSSDNNLPHILKGSPLCFFDFNYNYLKLLLQSEKVQIIGFQHGGVYGEWKNNPYEIYEKSISDFYYGWGFFENNIIQNRFKKLKNFFPEKEGIFWFGRDECYLSSTVDFGNSILSHFKEVDHLEFFYKFFKKFNFKFLPHPRNGSVVYEKIINQSFYDSTNDSANYVLNAKLVLFDCLSHTLLYHCLFNEIPFLIFLNKWPTELSEKASDFYTVLHENNLLLIKGDLNIENKLASISEYLNGNIESLYSKDFNDYIKKVFFSHKTIDLI</sequence>
<dbReference type="Proteomes" id="UP000184516">
    <property type="component" value="Unassembled WGS sequence"/>
</dbReference>
<evidence type="ECO:0000313" key="1">
    <source>
        <dbReference type="EMBL" id="SHG29713.1"/>
    </source>
</evidence>
<dbReference type="OrthoDB" id="329802at2"/>
<keyword evidence="2" id="KW-1185">Reference proteome</keyword>
<accession>A0A1M5IPK8</accession>
<gene>
    <name evidence="1" type="ORF">SAMN05443549_103168</name>
</gene>
<reference evidence="2" key="1">
    <citation type="submission" date="2016-11" db="EMBL/GenBank/DDBJ databases">
        <authorList>
            <person name="Varghese N."/>
            <person name="Submissions S."/>
        </authorList>
    </citation>
    <scope>NUCLEOTIDE SEQUENCE [LARGE SCALE GENOMIC DNA]</scope>
    <source>
        <strain evidence="2">DSM 19978</strain>
    </source>
</reference>
<proteinExistence type="predicted"/>
<evidence type="ECO:0000313" key="2">
    <source>
        <dbReference type="Proteomes" id="UP000184516"/>
    </source>
</evidence>
<evidence type="ECO:0008006" key="3">
    <source>
        <dbReference type="Google" id="ProtNLM"/>
    </source>
</evidence>
<name>A0A1M5IPK8_9FLAO</name>
<organism evidence="1 2">
    <name type="scientific">Flavobacterium fluvii</name>
    <dbReference type="NCBI Taxonomy" id="468056"/>
    <lineage>
        <taxon>Bacteria</taxon>
        <taxon>Pseudomonadati</taxon>
        <taxon>Bacteroidota</taxon>
        <taxon>Flavobacteriia</taxon>
        <taxon>Flavobacteriales</taxon>
        <taxon>Flavobacteriaceae</taxon>
        <taxon>Flavobacterium</taxon>
    </lineage>
</organism>